<dbReference type="Pfam" id="PF15916">
    <property type="entry name" value="DUF4743"/>
    <property type="match status" value="1"/>
</dbReference>
<dbReference type="CDD" id="cd03676">
    <property type="entry name" value="NUDIX_Tnr3_like"/>
    <property type="match status" value="1"/>
</dbReference>
<dbReference type="InterPro" id="IPR015797">
    <property type="entry name" value="NUDIX_hydrolase-like_dom_sf"/>
</dbReference>
<dbReference type="Gene3D" id="3.90.79.10">
    <property type="entry name" value="Nucleoside Triphosphate Pyrophosphohydrolase"/>
    <property type="match status" value="1"/>
</dbReference>
<evidence type="ECO:0000313" key="5">
    <source>
        <dbReference type="Proteomes" id="UP000635316"/>
    </source>
</evidence>
<dbReference type="SUPFAM" id="SSF55811">
    <property type="entry name" value="Nudix"/>
    <property type="match status" value="1"/>
</dbReference>
<evidence type="ECO:0000313" key="4">
    <source>
        <dbReference type="EMBL" id="MBK1782227.1"/>
    </source>
</evidence>
<dbReference type="InterPro" id="IPR000086">
    <property type="entry name" value="NUDIX_hydrolase_dom"/>
</dbReference>
<dbReference type="InterPro" id="IPR031804">
    <property type="entry name" value="DUF4743"/>
</dbReference>
<organism evidence="4 5">
    <name type="scientific">Advenella mandrilli</name>
    <dbReference type="NCBI Taxonomy" id="2800330"/>
    <lineage>
        <taxon>Bacteria</taxon>
        <taxon>Pseudomonadati</taxon>
        <taxon>Pseudomonadota</taxon>
        <taxon>Betaproteobacteria</taxon>
        <taxon>Burkholderiales</taxon>
        <taxon>Alcaligenaceae</taxon>
    </lineage>
</organism>
<dbReference type="Proteomes" id="UP000635316">
    <property type="component" value="Unassembled WGS sequence"/>
</dbReference>
<dbReference type="PROSITE" id="PS00893">
    <property type="entry name" value="NUDIX_BOX"/>
    <property type="match status" value="1"/>
</dbReference>
<evidence type="ECO:0000256" key="2">
    <source>
        <dbReference type="ARBA" id="ARBA00022801"/>
    </source>
</evidence>
<evidence type="ECO:0000259" key="3">
    <source>
        <dbReference type="PROSITE" id="PS51462"/>
    </source>
</evidence>
<dbReference type="Pfam" id="PF00293">
    <property type="entry name" value="NUDIX"/>
    <property type="match status" value="1"/>
</dbReference>
<reference evidence="4 5" key="1">
    <citation type="submission" date="2020-12" db="EMBL/GenBank/DDBJ databases">
        <authorList>
            <person name="Lu T."/>
            <person name="Wang Q."/>
            <person name="Han X."/>
        </authorList>
    </citation>
    <scope>NUCLEOTIDE SEQUENCE [LARGE SCALE GENOMIC DNA]</scope>
    <source>
        <strain evidence="4 5">WQ 585</strain>
    </source>
</reference>
<dbReference type="PROSITE" id="PS51462">
    <property type="entry name" value="NUDIX"/>
    <property type="match status" value="1"/>
</dbReference>
<protein>
    <submittedName>
        <fullName evidence="4">DUF4743 domain-containing protein</fullName>
    </submittedName>
</protein>
<comment type="cofactor">
    <cofactor evidence="1">
        <name>Mg(2+)</name>
        <dbReference type="ChEBI" id="CHEBI:18420"/>
    </cofactor>
</comment>
<feature type="domain" description="Nudix hydrolase" evidence="3">
    <location>
        <begin position="116"/>
        <end position="258"/>
    </location>
</feature>
<evidence type="ECO:0000256" key="1">
    <source>
        <dbReference type="ARBA" id="ARBA00001946"/>
    </source>
</evidence>
<dbReference type="RefSeq" id="WP_200238523.1">
    <property type="nucleotide sequence ID" value="NZ_JAENGP010000016.1"/>
</dbReference>
<keyword evidence="5" id="KW-1185">Reference proteome</keyword>
<name>A0ABS1EGU6_9BURK</name>
<keyword evidence="2" id="KW-0378">Hydrolase</keyword>
<sequence length="271" mass="30284">MKQLTELYQGLQQEIQEFPHRHSLPLLIAGKSAGFITAQAQQALRHHPQVCQTATKFHIASPGISRAELDPLLASIATCLHQANCARAWRNELLNVYAEGQVIGVIERAAMRPLGLLTRAVHLNAWTPDLKLYLAKRAATKSTDPGMWDTLVGGLANGIEDLEQALLRESDEEAGLDEPDLQIRTPLRTILQMHRRLPEGYQVEDIMVSDCIILPETQPANRDGEVSEIRIFEQEEVLDMITRRVITIEAAVVILEGLLNQPARQLLHQLP</sequence>
<proteinExistence type="predicted"/>
<accession>A0ABS1EGU6</accession>
<dbReference type="EMBL" id="JAENGP010000016">
    <property type="protein sequence ID" value="MBK1782227.1"/>
    <property type="molecule type" value="Genomic_DNA"/>
</dbReference>
<dbReference type="InterPro" id="IPR020084">
    <property type="entry name" value="NUDIX_hydrolase_CS"/>
</dbReference>
<gene>
    <name evidence="4" type="ORF">JHL22_13495</name>
</gene>
<comment type="caution">
    <text evidence="4">The sequence shown here is derived from an EMBL/GenBank/DDBJ whole genome shotgun (WGS) entry which is preliminary data.</text>
</comment>